<protein>
    <submittedName>
        <fullName evidence="3">Endonuclease/exonuclease/phosphatase family protein</fullName>
    </submittedName>
</protein>
<dbReference type="SUPFAM" id="SSF56219">
    <property type="entry name" value="DNase I-like"/>
    <property type="match status" value="1"/>
</dbReference>
<keyword evidence="1" id="KW-1133">Transmembrane helix</keyword>
<dbReference type="EMBL" id="CP071872">
    <property type="protein sequence ID" value="UNM10212.1"/>
    <property type="molecule type" value="Genomic_DNA"/>
</dbReference>
<dbReference type="GO" id="GO:0004519">
    <property type="term" value="F:endonuclease activity"/>
    <property type="evidence" value="ECO:0007669"/>
    <property type="project" value="UniProtKB-KW"/>
</dbReference>
<keyword evidence="3" id="KW-0255">Endonuclease</keyword>
<evidence type="ECO:0000313" key="4">
    <source>
        <dbReference type="Proteomes" id="UP000828924"/>
    </source>
</evidence>
<accession>A0ABY3WHF5</accession>
<dbReference type="InterPro" id="IPR036691">
    <property type="entry name" value="Endo/exonu/phosph_ase_sf"/>
</dbReference>
<dbReference type="Proteomes" id="UP000828924">
    <property type="component" value="Chromosome"/>
</dbReference>
<dbReference type="Gene3D" id="3.60.10.10">
    <property type="entry name" value="Endonuclease/exonuclease/phosphatase"/>
    <property type="match status" value="1"/>
</dbReference>
<reference evidence="3 4" key="1">
    <citation type="submission" date="2021-03" db="EMBL/GenBank/DDBJ databases">
        <title>Complete genome of Streptomyces formicae strain 1H-GS9 (DSM 100524).</title>
        <authorList>
            <person name="Atanasov K.E."/>
            <person name="Altabella T."/>
            <person name="Ferrer A."/>
        </authorList>
    </citation>
    <scope>NUCLEOTIDE SEQUENCE [LARGE SCALE GENOMIC DNA]</scope>
    <source>
        <strain evidence="3 4">1H-GS9</strain>
    </source>
</reference>
<keyword evidence="1" id="KW-0812">Transmembrane</keyword>
<feature type="transmembrane region" description="Helical" evidence="1">
    <location>
        <begin position="71"/>
        <end position="87"/>
    </location>
</feature>
<dbReference type="PROSITE" id="PS51257">
    <property type="entry name" value="PROKAR_LIPOPROTEIN"/>
    <property type="match status" value="1"/>
</dbReference>
<organism evidence="3 4">
    <name type="scientific">Streptomyces formicae</name>
    <dbReference type="NCBI Taxonomy" id="1616117"/>
    <lineage>
        <taxon>Bacteria</taxon>
        <taxon>Bacillati</taxon>
        <taxon>Actinomycetota</taxon>
        <taxon>Actinomycetes</taxon>
        <taxon>Kitasatosporales</taxon>
        <taxon>Streptomycetaceae</taxon>
        <taxon>Streptomyces</taxon>
    </lineage>
</organism>
<evidence type="ECO:0000256" key="1">
    <source>
        <dbReference type="SAM" id="Phobius"/>
    </source>
</evidence>
<keyword evidence="4" id="KW-1185">Reference proteome</keyword>
<dbReference type="RefSeq" id="WP_242328701.1">
    <property type="nucleotide sequence ID" value="NZ_CP071872.1"/>
</dbReference>
<evidence type="ECO:0000313" key="3">
    <source>
        <dbReference type="EMBL" id="UNM10212.1"/>
    </source>
</evidence>
<keyword evidence="3" id="KW-0378">Hydrolase</keyword>
<keyword evidence="1" id="KW-0472">Membrane</keyword>
<dbReference type="Pfam" id="PF03372">
    <property type="entry name" value="Exo_endo_phos"/>
    <property type="match status" value="1"/>
</dbReference>
<evidence type="ECO:0000259" key="2">
    <source>
        <dbReference type="Pfam" id="PF03372"/>
    </source>
</evidence>
<gene>
    <name evidence="3" type="ORF">J4032_00620</name>
</gene>
<feature type="domain" description="Endonuclease/exonuclease/phosphatase" evidence="2">
    <location>
        <begin position="108"/>
        <end position="314"/>
    </location>
</feature>
<dbReference type="InterPro" id="IPR005135">
    <property type="entry name" value="Endo/exonuclease/phosphatase"/>
</dbReference>
<keyword evidence="3" id="KW-0540">Nuclease</keyword>
<sequence length="326" mass="33662">MDPLRTGPPALRRVAAWTAGALLAGTAAVVGCRAVGVDADTPVPQLLAFLPWLLVPAGLALLLAALARHRPLTAAAVVVLALTGWYAQPYGAGATAPDGPVVARLRVLTANVEFGQATADLIAAVRKEKPGLVFVQECDHTCSAALAAELPRTDYPYRHVVDGDLASGSAILSVHPLTRLTAGIPATLAMPGAEARIGGRTVRLQLAHPLPPVPGGTGAWRAELGRVRAYAAGSRGTPTILAGDFNATQDHAAFRRVLDAGDLHDSARAAGASRTPSWPAAAPRPLGAQIDHVLVSDDFGVRGARFLDFAGTDHRALLVDLALHSG</sequence>
<proteinExistence type="predicted"/>
<feature type="transmembrane region" description="Helical" evidence="1">
    <location>
        <begin position="44"/>
        <end position="64"/>
    </location>
</feature>
<name>A0ABY3WHF5_9ACTN</name>